<dbReference type="Proteomes" id="UP000324091">
    <property type="component" value="Chromosome 19"/>
</dbReference>
<dbReference type="InterPro" id="IPR017978">
    <property type="entry name" value="GPCR_3_C"/>
</dbReference>
<keyword evidence="11" id="KW-0175">Coiled coil</keyword>
<dbReference type="Gene3D" id="3.40.50.2300">
    <property type="match status" value="2"/>
</dbReference>
<evidence type="ECO:0000256" key="5">
    <source>
        <dbReference type="ARBA" id="ARBA00022989"/>
    </source>
</evidence>
<evidence type="ECO:0000256" key="11">
    <source>
        <dbReference type="SAM" id="Coils"/>
    </source>
</evidence>
<dbReference type="SUPFAM" id="SSF53822">
    <property type="entry name" value="Periplasmic binding protein-like I"/>
    <property type="match status" value="1"/>
</dbReference>
<feature type="compositionally biased region" description="Basic and acidic residues" evidence="12">
    <location>
        <begin position="1120"/>
        <end position="1131"/>
    </location>
</feature>
<feature type="coiled-coil region" evidence="11">
    <location>
        <begin position="849"/>
        <end position="876"/>
    </location>
</feature>
<dbReference type="SUPFAM" id="SSF57586">
    <property type="entry name" value="TNF receptor-like"/>
    <property type="match status" value="1"/>
</dbReference>
<keyword evidence="7 13" id="KW-0472">Membrane</keyword>
<evidence type="ECO:0000256" key="3">
    <source>
        <dbReference type="ARBA" id="ARBA00022692"/>
    </source>
</evidence>
<feature type="region of interest" description="Disordered" evidence="12">
    <location>
        <begin position="980"/>
        <end position="1084"/>
    </location>
</feature>
<dbReference type="InterPro" id="IPR000337">
    <property type="entry name" value="GPCR_3"/>
</dbReference>
<protein>
    <submittedName>
        <fullName evidence="15">G-protein coupled receptor family C group 6 member A</fullName>
    </submittedName>
</protein>
<proteinExistence type="predicted"/>
<feature type="region of interest" description="Disordered" evidence="12">
    <location>
        <begin position="1104"/>
        <end position="1131"/>
    </location>
</feature>
<keyword evidence="8 15" id="KW-0675">Receptor</keyword>
<dbReference type="InterPro" id="IPR029352">
    <property type="entry name" value="PCARE"/>
</dbReference>
<reference evidence="15 16" key="1">
    <citation type="submission" date="2019-04" db="EMBL/GenBank/DDBJ databases">
        <title>Chromosome genome assembly for Takifugu flavidus.</title>
        <authorList>
            <person name="Xiao S."/>
        </authorList>
    </citation>
    <scope>NUCLEOTIDE SEQUENCE [LARGE SCALE GENOMIC DNA]</scope>
    <source>
        <strain evidence="15">HTHZ2018</strain>
        <tissue evidence="15">Muscle</tissue>
    </source>
</reference>
<feature type="compositionally biased region" description="Polar residues" evidence="12">
    <location>
        <begin position="740"/>
        <end position="749"/>
    </location>
</feature>
<evidence type="ECO:0000256" key="12">
    <source>
        <dbReference type="SAM" id="MobiDB-lite"/>
    </source>
</evidence>
<evidence type="ECO:0000256" key="2">
    <source>
        <dbReference type="ARBA" id="ARBA00022475"/>
    </source>
</evidence>
<sequence>MGCRLGEWVEQSRNAEPRRKNVNPAVLLTVGSSDRKGLTGEEVDDVAEQTGDEQQRSRGQAEKSKPVLSSITAHGDGVNSAHCNCGAQAPGDIEIGFIWPIHYKVNNIQDRIRPELFTCSFFDLESFMTSLGAIYEIEAINAAGLLPGVRLGYLMCDTCSHASKALQSVEHMLSIHHSPTATCGYIDFRPKVKMFLGALHSEVAVTVSRLLNVYMVPLMSSASSSPKLSDKIHYPVFLRTVPSDKHQMKAIAKLMNYYGWHWVGIVYEDGEYGRGAFQSFLDDAADSNVCLAYQEMLPHSENPSYSLQYIQRVSQQIISSSAQVVLLILRPELVEALFKEMIRTHTTRTWISSEAWSQSSLVSKMEGINMVGDILGLTFISHKSKAFDNYLTNLIATPGGNNSFIEEYKNLRFNCTPECFSVKPPPHCPPPQLLKIKSPNACNMEDPHTQNDAYLVNYLDTSSALASREAVWALAYALQKLLKCNSSMCSGELNFPPWKLLEELKKVKFTFENNTLFFDENGDFVSGYDLIWWEVDGNHRSFQKIGKYAVLDKQAPQSRCSKRCPPGSIKKILNVSCCYTCNPCHDGTYADKWVGLAVSFASVICFMVKAFRFFLAFLPFGQMTNRQLHKLYNPPVIVTIITALQVIICLLWMIFDSPYVEGSPPSPQSMKKILQCREGATYIGYGIMLGYIGALPAEVPQEATHSSDAVKSIDLTTDEKENKLPTLTEEQPVTGDRLSELTSNTTAEQSPEDSKEKQVTETTQERGDGVVQAAGSKNPKKRKKNKGKKRLPEKQRFAISRVKLDFPPQTVRAHQAAYAYLNPSISKYETLLGLLDQAAQTQLSLQPMMSALVMRFEEINQALEELAEEGDLMMKEYGDSMALPSGMMGPVMQMKQTMGTARPPDPPPDLLQQLLQHSVEKMRLVGNSVQELGDTTLEDAVEYYAFLSKVLFEKLQAKRTVEQRLTQVLARIEGAAMRKFNPEDSALHSEDSGIGGENESLPGSERHRHRGSAGSSSCGSGIIIRGTNNSPPCSSTNLAGRNVRDGEDEEEDDDDDDEEYEDLDDDTPTRNRSNSSPPDPSHSFLYLQANYEKDLQPTLKRPLTATNTKRFSPNCGNIKGELHRSKKELDRQMQKIQTDGYKQPGPPPTILSYCLSQISKPSHLQTPELIGALISPWFPKTCGTCHA</sequence>
<feature type="transmembrane region" description="Helical" evidence="13">
    <location>
        <begin position="636"/>
        <end position="655"/>
    </location>
</feature>
<evidence type="ECO:0000256" key="8">
    <source>
        <dbReference type="ARBA" id="ARBA00023170"/>
    </source>
</evidence>
<dbReference type="GO" id="GO:0005886">
    <property type="term" value="C:plasma membrane"/>
    <property type="evidence" value="ECO:0007669"/>
    <property type="project" value="UniProtKB-SubCell"/>
</dbReference>
<comment type="subcellular location">
    <subcellularLocation>
        <location evidence="1">Cell membrane</location>
        <topology evidence="1">Multi-pass membrane protein</topology>
    </subcellularLocation>
</comment>
<dbReference type="InterPro" id="IPR028082">
    <property type="entry name" value="Peripla_BP_I"/>
</dbReference>
<feature type="region of interest" description="Disordered" evidence="12">
    <location>
        <begin position="1"/>
        <end position="67"/>
    </location>
</feature>
<dbReference type="AlphaFoldDB" id="A0A5C6NNL4"/>
<keyword evidence="5 13" id="KW-1133">Transmembrane helix</keyword>
<dbReference type="Pfam" id="PF01094">
    <property type="entry name" value="ANF_receptor"/>
    <property type="match status" value="1"/>
</dbReference>
<dbReference type="PROSITE" id="PS50259">
    <property type="entry name" value="G_PROTEIN_RECEP_F3_4"/>
    <property type="match status" value="1"/>
</dbReference>
<feature type="compositionally biased region" description="Acidic residues" evidence="12">
    <location>
        <begin position="41"/>
        <end position="51"/>
    </location>
</feature>
<evidence type="ECO:0000256" key="9">
    <source>
        <dbReference type="ARBA" id="ARBA00023180"/>
    </source>
</evidence>
<dbReference type="Pfam" id="PF15449">
    <property type="entry name" value="Retinal"/>
    <property type="match status" value="1"/>
</dbReference>
<feature type="compositionally biased region" description="Polar residues" evidence="12">
    <location>
        <begin position="1027"/>
        <end position="1039"/>
    </location>
</feature>
<keyword evidence="16" id="KW-1185">Reference proteome</keyword>
<feature type="compositionally biased region" description="Basic and acidic residues" evidence="12">
    <location>
        <begin position="752"/>
        <end position="768"/>
    </location>
</feature>
<feature type="domain" description="G-protein coupled receptors family 3 profile" evidence="14">
    <location>
        <begin position="594"/>
        <end position="695"/>
    </location>
</feature>
<evidence type="ECO:0000259" key="14">
    <source>
        <dbReference type="PROSITE" id="PS50259"/>
    </source>
</evidence>
<feature type="compositionally biased region" description="Basic and acidic residues" evidence="12">
    <location>
        <begin position="53"/>
        <end position="65"/>
    </location>
</feature>
<dbReference type="InterPro" id="IPR038550">
    <property type="entry name" value="GPCR_3_9-Cys_sf"/>
</dbReference>
<dbReference type="InterPro" id="IPR001828">
    <property type="entry name" value="ANF_lig-bd_rcpt"/>
</dbReference>
<evidence type="ECO:0000256" key="10">
    <source>
        <dbReference type="ARBA" id="ARBA00023224"/>
    </source>
</evidence>
<dbReference type="GO" id="GO:0004930">
    <property type="term" value="F:G protein-coupled receptor activity"/>
    <property type="evidence" value="ECO:0007669"/>
    <property type="project" value="UniProtKB-KW"/>
</dbReference>
<keyword evidence="6" id="KW-0297">G-protein coupled receptor</keyword>
<evidence type="ECO:0000256" key="13">
    <source>
        <dbReference type="SAM" id="Phobius"/>
    </source>
</evidence>
<evidence type="ECO:0000256" key="6">
    <source>
        <dbReference type="ARBA" id="ARBA00023040"/>
    </source>
</evidence>
<keyword evidence="4" id="KW-0732">Signal</keyword>
<dbReference type="PANTHER" id="PTHR24061:SF506">
    <property type="entry name" value="G-PROTEIN COUPLED RECEPTOR FAMILY C GROUP 6 MEMBER A-LIKE PRECURSOR"/>
    <property type="match status" value="1"/>
</dbReference>
<dbReference type="FunFam" id="3.40.50.2300:FF:000016">
    <property type="entry name" value="Taste 1 receptor member 2"/>
    <property type="match status" value="1"/>
</dbReference>
<dbReference type="EMBL" id="RHFK02000011">
    <property type="protein sequence ID" value="TWW68259.1"/>
    <property type="molecule type" value="Genomic_DNA"/>
</dbReference>
<evidence type="ECO:0000313" key="15">
    <source>
        <dbReference type="EMBL" id="TWW68259.1"/>
    </source>
</evidence>
<evidence type="ECO:0000313" key="16">
    <source>
        <dbReference type="Proteomes" id="UP000324091"/>
    </source>
</evidence>
<feature type="region of interest" description="Disordered" evidence="12">
    <location>
        <begin position="706"/>
        <end position="793"/>
    </location>
</feature>
<feature type="compositionally biased region" description="Basic residues" evidence="12">
    <location>
        <begin position="778"/>
        <end position="789"/>
    </location>
</feature>
<accession>A0A5C6NNL4</accession>
<dbReference type="InterPro" id="IPR000068">
    <property type="entry name" value="GPCR_3_Ca_sens_rcpt-rel"/>
</dbReference>
<feature type="compositionally biased region" description="Basic and acidic residues" evidence="12">
    <location>
        <begin position="980"/>
        <end position="991"/>
    </location>
</feature>
<dbReference type="PANTHER" id="PTHR24061">
    <property type="entry name" value="CALCIUM-SENSING RECEPTOR-RELATED"/>
    <property type="match status" value="1"/>
</dbReference>
<name>A0A5C6NNL4_9TELE</name>
<dbReference type="Pfam" id="PF00003">
    <property type="entry name" value="7tm_3"/>
    <property type="match status" value="1"/>
</dbReference>
<evidence type="ECO:0000256" key="4">
    <source>
        <dbReference type="ARBA" id="ARBA00022729"/>
    </source>
</evidence>
<keyword evidence="9" id="KW-0325">Glycoprotein</keyword>
<comment type="caution">
    <text evidence="15">The sequence shown here is derived from an EMBL/GenBank/DDBJ whole genome shotgun (WGS) entry which is preliminary data.</text>
</comment>
<keyword evidence="2" id="KW-1003">Cell membrane</keyword>
<dbReference type="Gene3D" id="2.10.50.30">
    <property type="entry name" value="GPCR, family 3, nine cysteines domain"/>
    <property type="match status" value="1"/>
</dbReference>
<feature type="compositionally biased region" description="Low complexity" evidence="12">
    <location>
        <begin position="1012"/>
        <end position="1026"/>
    </location>
</feature>
<feature type="transmembrane region" description="Helical" evidence="13">
    <location>
        <begin position="593"/>
        <end position="615"/>
    </location>
</feature>
<dbReference type="PRINTS" id="PR00248">
    <property type="entry name" value="GPCRMGR"/>
</dbReference>
<feature type="compositionally biased region" description="Polar residues" evidence="12">
    <location>
        <begin position="1104"/>
        <end position="1115"/>
    </location>
</feature>
<keyword evidence="3 13" id="KW-0812">Transmembrane</keyword>
<evidence type="ECO:0000256" key="7">
    <source>
        <dbReference type="ARBA" id="ARBA00023136"/>
    </source>
</evidence>
<organism evidence="15 16">
    <name type="scientific">Takifugu flavidus</name>
    <name type="common">sansaifugu</name>
    <dbReference type="NCBI Taxonomy" id="433684"/>
    <lineage>
        <taxon>Eukaryota</taxon>
        <taxon>Metazoa</taxon>
        <taxon>Chordata</taxon>
        <taxon>Craniata</taxon>
        <taxon>Vertebrata</taxon>
        <taxon>Euteleostomi</taxon>
        <taxon>Actinopterygii</taxon>
        <taxon>Neopterygii</taxon>
        <taxon>Teleostei</taxon>
        <taxon>Neoteleostei</taxon>
        <taxon>Acanthomorphata</taxon>
        <taxon>Eupercaria</taxon>
        <taxon>Tetraodontiformes</taxon>
        <taxon>Tetradontoidea</taxon>
        <taxon>Tetraodontidae</taxon>
        <taxon>Takifugu</taxon>
    </lineage>
</organism>
<gene>
    <name evidence="15" type="ORF">D4764_19G0000570</name>
</gene>
<keyword evidence="10" id="KW-0807">Transducer</keyword>
<evidence type="ECO:0000256" key="1">
    <source>
        <dbReference type="ARBA" id="ARBA00004651"/>
    </source>
</evidence>
<feature type="compositionally biased region" description="Acidic residues" evidence="12">
    <location>
        <begin position="1046"/>
        <end position="1066"/>
    </location>
</feature>